<name>A0A8H7E0X5_9EURO</name>
<evidence type="ECO:0000313" key="3">
    <source>
        <dbReference type="Proteomes" id="UP000606974"/>
    </source>
</evidence>
<dbReference type="AlphaFoldDB" id="A0A8H7E0X5"/>
<reference evidence="2" key="1">
    <citation type="submission" date="2020-02" db="EMBL/GenBank/DDBJ databases">
        <authorList>
            <person name="Palmer J.M."/>
        </authorList>
    </citation>
    <scope>NUCLEOTIDE SEQUENCE</scope>
    <source>
        <strain evidence="2">EPUS1.4</strain>
        <tissue evidence="2">Thallus</tissue>
    </source>
</reference>
<dbReference type="SUPFAM" id="SSF46689">
    <property type="entry name" value="Homeodomain-like"/>
    <property type="match status" value="1"/>
</dbReference>
<dbReference type="EMBL" id="JAACFV010000152">
    <property type="protein sequence ID" value="KAF7504013.1"/>
    <property type="molecule type" value="Genomic_DNA"/>
</dbReference>
<organism evidence="2 3">
    <name type="scientific">Endocarpon pusillum</name>
    <dbReference type="NCBI Taxonomy" id="364733"/>
    <lineage>
        <taxon>Eukaryota</taxon>
        <taxon>Fungi</taxon>
        <taxon>Dikarya</taxon>
        <taxon>Ascomycota</taxon>
        <taxon>Pezizomycotina</taxon>
        <taxon>Eurotiomycetes</taxon>
        <taxon>Chaetothyriomycetidae</taxon>
        <taxon>Verrucariales</taxon>
        <taxon>Verrucariaceae</taxon>
        <taxon>Endocarpon</taxon>
    </lineage>
</organism>
<feature type="compositionally biased region" description="Basic and acidic residues" evidence="1">
    <location>
        <begin position="1"/>
        <end position="11"/>
    </location>
</feature>
<feature type="region of interest" description="Disordered" evidence="1">
    <location>
        <begin position="349"/>
        <end position="382"/>
    </location>
</feature>
<evidence type="ECO:0000313" key="2">
    <source>
        <dbReference type="EMBL" id="KAF7504013.1"/>
    </source>
</evidence>
<evidence type="ECO:0000256" key="1">
    <source>
        <dbReference type="SAM" id="MobiDB-lite"/>
    </source>
</evidence>
<feature type="region of interest" description="Disordered" evidence="1">
    <location>
        <begin position="193"/>
        <end position="212"/>
    </location>
</feature>
<keyword evidence="3" id="KW-1185">Reference proteome</keyword>
<gene>
    <name evidence="2" type="ORF">GJ744_002892</name>
</gene>
<dbReference type="Proteomes" id="UP000606974">
    <property type="component" value="Unassembled WGS sequence"/>
</dbReference>
<dbReference type="InterPro" id="IPR009057">
    <property type="entry name" value="Homeodomain-like_sf"/>
</dbReference>
<accession>A0A8H7E0X5</accession>
<dbReference type="OrthoDB" id="10363253at2759"/>
<comment type="caution">
    <text evidence="2">The sequence shown here is derived from an EMBL/GenBank/DDBJ whole genome shotgun (WGS) entry which is preliminary data.</text>
</comment>
<feature type="region of interest" description="Disordered" evidence="1">
    <location>
        <begin position="487"/>
        <end position="522"/>
    </location>
</feature>
<protein>
    <submittedName>
        <fullName evidence="2">Uncharacterized protein</fullName>
    </submittedName>
</protein>
<proteinExistence type="predicted"/>
<feature type="region of interest" description="Disordered" evidence="1">
    <location>
        <begin position="1"/>
        <end position="106"/>
    </location>
</feature>
<sequence length="555" mass="60358">MSSLSPRREVPKGTSLDSQDPRHDTSGHAGAGPETPTSAPRETHFDKLLAAQARQARRARQSKRQTSASERARNTEPQTIQAKPGRSPFPLPTRPRPNEAAGTEAGPSTFAIPAARHTATPASISTQVTPTSGTSDAGYNLGGGSAAAPPMTIRELELMANLYPLTLLGRPVSTVVGNDVGSAVFIPDMDQSRAQNYTHPNPPRNQSSPKIADTTGISEQTLAQQKGQGIAREKVGRQRVHRAYDNQDNRDDVYTRFNAGQSSRAIAAATDVPRHILAQWKADGIAAGRVDPEAISEARRSYEDKRKHAYALFQQDERISVSEVSRITGGSISTVNEWKRTWTSKAKEVLDPERSGSKNSNRHEEDRKKAEEVLDPEQSGSRNFTRHVEDKKAEVYELLIQNQNMSAKEAAEKLGVSERTILRWKAKDLAAGTLPPGLDPTRFRAVRDSETRKEVESLLGQNFSNEQIKELTGASDSTVKRVKRKKKGAALVHPEDPASARPGAFPATASNSSDAAEVSEASSDVLVYTPRNMLAHFDEVSSESSAWANGSALLR</sequence>
<feature type="compositionally biased region" description="Basic and acidic residues" evidence="1">
    <location>
        <begin position="349"/>
        <end position="372"/>
    </location>
</feature>
<feature type="compositionally biased region" description="Low complexity" evidence="1">
    <location>
        <begin position="509"/>
        <end position="522"/>
    </location>
</feature>